<evidence type="ECO:0000313" key="1">
    <source>
        <dbReference type="EMBL" id="RGI68439.1"/>
    </source>
</evidence>
<name>A0A3E4ECE9_9FIRM</name>
<dbReference type="Proteomes" id="UP000260642">
    <property type="component" value="Unassembled WGS sequence"/>
</dbReference>
<reference evidence="4 5" key="1">
    <citation type="submission" date="2018-08" db="EMBL/GenBank/DDBJ databases">
        <title>A genome reference for cultivated species of the human gut microbiota.</title>
        <authorList>
            <person name="Zou Y."/>
            <person name="Xue W."/>
            <person name="Luo G."/>
        </authorList>
    </citation>
    <scope>NUCLEOTIDE SEQUENCE [LARGE SCALE GENOMIC DNA]</scope>
    <source>
        <strain evidence="2 5">AF06-19</strain>
        <strain evidence="3 6">AF39-14AC</strain>
        <strain evidence="1 4">TM10-3</strain>
    </source>
</reference>
<evidence type="ECO:0000313" key="5">
    <source>
        <dbReference type="Proteomes" id="UP000283683"/>
    </source>
</evidence>
<proteinExistence type="predicted"/>
<evidence type="ECO:0000313" key="3">
    <source>
        <dbReference type="EMBL" id="RHL03625.1"/>
    </source>
</evidence>
<evidence type="ECO:0000313" key="6">
    <source>
        <dbReference type="Proteomes" id="UP000286181"/>
    </source>
</evidence>
<dbReference type="EMBL" id="QSOB01000008">
    <property type="protein sequence ID" value="RGI68439.1"/>
    <property type="molecule type" value="Genomic_DNA"/>
</dbReference>
<organism evidence="1 4">
    <name type="scientific">Agathobacter rectalis</name>
    <dbReference type="NCBI Taxonomy" id="39491"/>
    <lineage>
        <taxon>Bacteria</taxon>
        <taxon>Bacillati</taxon>
        <taxon>Bacillota</taxon>
        <taxon>Clostridia</taxon>
        <taxon>Lachnospirales</taxon>
        <taxon>Lachnospiraceae</taxon>
        <taxon>Agathobacter</taxon>
    </lineage>
</organism>
<dbReference type="EMBL" id="QROF01000008">
    <property type="protein sequence ID" value="RHL03625.1"/>
    <property type="molecule type" value="Genomic_DNA"/>
</dbReference>
<evidence type="ECO:0000313" key="4">
    <source>
        <dbReference type="Proteomes" id="UP000260642"/>
    </source>
</evidence>
<protein>
    <recommendedName>
        <fullName evidence="7">Phage protein</fullName>
    </recommendedName>
</protein>
<dbReference type="Proteomes" id="UP000286181">
    <property type="component" value="Unassembled WGS sequence"/>
</dbReference>
<sequence length="73" mass="8500">MKQQTEKKLQANLKAINNDFNTVIFAEIEVKFKLMELEAIRILIDDCERLINEDAGDYADGVDDAMDEFDEDW</sequence>
<evidence type="ECO:0008006" key="7">
    <source>
        <dbReference type="Google" id="ProtNLM"/>
    </source>
</evidence>
<accession>A0A3E4ECE9</accession>
<dbReference type="RefSeq" id="WP_117482332.1">
    <property type="nucleotide sequence ID" value="NZ_QROF01000008.1"/>
</dbReference>
<gene>
    <name evidence="3" type="ORF">DW038_09615</name>
    <name evidence="2" type="ORF">DWV45_06610</name>
    <name evidence="1" type="ORF">DXD95_06665</name>
</gene>
<evidence type="ECO:0000313" key="2">
    <source>
        <dbReference type="EMBL" id="RGW87572.1"/>
    </source>
</evidence>
<dbReference type="AlphaFoldDB" id="A0A3E4ECE9"/>
<dbReference type="EMBL" id="QSAZ01000005">
    <property type="protein sequence ID" value="RGW87572.1"/>
    <property type="molecule type" value="Genomic_DNA"/>
</dbReference>
<comment type="caution">
    <text evidence="1">The sequence shown here is derived from an EMBL/GenBank/DDBJ whole genome shotgun (WGS) entry which is preliminary data.</text>
</comment>
<dbReference type="Proteomes" id="UP000283683">
    <property type="component" value="Unassembled WGS sequence"/>
</dbReference>